<evidence type="ECO:0008006" key="4">
    <source>
        <dbReference type="Google" id="ProtNLM"/>
    </source>
</evidence>
<dbReference type="KEGG" id="mri:Mal4_51960"/>
<evidence type="ECO:0000313" key="2">
    <source>
        <dbReference type="EMBL" id="QDU40833.1"/>
    </source>
</evidence>
<dbReference type="AlphaFoldDB" id="A0A517ZEC5"/>
<evidence type="ECO:0000256" key="1">
    <source>
        <dbReference type="SAM" id="SignalP"/>
    </source>
</evidence>
<dbReference type="SUPFAM" id="SSF75005">
    <property type="entry name" value="Arabinanase/levansucrase/invertase"/>
    <property type="match status" value="1"/>
</dbReference>
<accession>A0A517ZEC5</accession>
<proteinExistence type="predicted"/>
<dbReference type="RefSeq" id="WP_197443822.1">
    <property type="nucleotide sequence ID" value="NZ_CP036275.1"/>
</dbReference>
<keyword evidence="3" id="KW-1185">Reference proteome</keyword>
<dbReference type="Gene3D" id="2.115.10.20">
    <property type="entry name" value="Glycosyl hydrolase domain, family 43"/>
    <property type="match status" value="1"/>
</dbReference>
<keyword evidence="1" id="KW-0732">Signal</keyword>
<reference evidence="2 3" key="1">
    <citation type="submission" date="2019-02" db="EMBL/GenBank/DDBJ databases">
        <title>Deep-cultivation of Planctomycetes and their phenomic and genomic characterization uncovers novel biology.</title>
        <authorList>
            <person name="Wiegand S."/>
            <person name="Jogler M."/>
            <person name="Boedeker C."/>
            <person name="Pinto D."/>
            <person name="Vollmers J."/>
            <person name="Rivas-Marin E."/>
            <person name="Kohn T."/>
            <person name="Peeters S.H."/>
            <person name="Heuer A."/>
            <person name="Rast P."/>
            <person name="Oberbeckmann S."/>
            <person name="Bunk B."/>
            <person name="Jeske O."/>
            <person name="Meyerdierks A."/>
            <person name="Storesund J.E."/>
            <person name="Kallscheuer N."/>
            <person name="Luecker S."/>
            <person name="Lage O.M."/>
            <person name="Pohl T."/>
            <person name="Merkel B.J."/>
            <person name="Hornburger P."/>
            <person name="Mueller R.-W."/>
            <person name="Bruemmer F."/>
            <person name="Labrenz M."/>
            <person name="Spormann A.M."/>
            <person name="Op den Camp H."/>
            <person name="Overmann J."/>
            <person name="Amann R."/>
            <person name="Jetten M.S.M."/>
            <person name="Mascher T."/>
            <person name="Medema M.H."/>
            <person name="Devos D.P."/>
            <person name="Kaster A.-K."/>
            <person name="Ovreas L."/>
            <person name="Rohde M."/>
            <person name="Galperin M.Y."/>
            <person name="Jogler C."/>
        </authorList>
    </citation>
    <scope>NUCLEOTIDE SEQUENCE [LARGE SCALE GENOMIC DNA]</scope>
    <source>
        <strain evidence="2 3">Mal4</strain>
    </source>
</reference>
<feature type="chain" id="PRO_5021834253" description="Glycosyl hydrolase family 32 N-terminal domain-containing protein" evidence="1">
    <location>
        <begin position="30"/>
        <end position="493"/>
    </location>
</feature>
<feature type="signal peptide" evidence="1">
    <location>
        <begin position="1"/>
        <end position="29"/>
    </location>
</feature>
<dbReference type="InterPro" id="IPR023296">
    <property type="entry name" value="Glyco_hydro_beta-prop_sf"/>
</dbReference>
<dbReference type="EMBL" id="CP036275">
    <property type="protein sequence ID" value="QDU40833.1"/>
    <property type="molecule type" value="Genomic_DNA"/>
</dbReference>
<gene>
    <name evidence="2" type="ORF">Mal4_51960</name>
</gene>
<evidence type="ECO:0000313" key="3">
    <source>
        <dbReference type="Proteomes" id="UP000320496"/>
    </source>
</evidence>
<organism evidence="2 3">
    <name type="scientific">Maioricimonas rarisocia</name>
    <dbReference type="NCBI Taxonomy" id="2528026"/>
    <lineage>
        <taxon>Bacteria</taxon>
        <taxon>Pseudomonadati</taxon>
        <taxon>Planctomycetota</taxon>
        <taxon>Planctomycetia</taxon>
        <taxon>Planctomycetales</taxon>
        <taxon>Planctomycetaceae</taxon>
        <taxon>Maioricimonas</taxon>
    </lineage>
</organism>
<dbReference type="Proteomes" id="UP000320496">
    <property type="component" value="Chromosome"/>
</dbReference>
<protein>
    <recommendedName>
        <fullName evidence="4">Glycosyl hydrolase family 32 N-terminal domain-containing protein</fullName>
    </recommendedName>
</protein>
<name>A0A517ZEC5_9PLAN</name>
<sequence precursor="true">MTHTPWHAGGIARCFGLVALLVVAADAMADEPVDIGSRRELFVDRVLIDQTDNVQLRLHHPVKAPRPKSPLPTGAYITVIRDSDEHGVLLRAYWRGFDPAFKGKRESGDGAETVCYAESRDGHEWTFPKLGLHQVGGTRENNVILAKMPALLHNFSPFLDTRPGVPADQRFKALAGHPGPGDKRGKARPGIGLFAFHSADGIHWTNQGEVIPYRNEWRHAFDSQNVAFWSEAEEQYVCYFRTWTEPDRLRSISRTTSKDFRTWTRPVEMKPNRSGEHLYTNQTHPYFRAPHIYVALPTRYVPGRGDPSASRDHNNATDVLLMTSRAGSTRYDRTFGEAFIRPGTDAAAWLNRANYVALNVIPTSPAEMSIYHRSGDRYVLRTDGFASVHAGAESGELVTRPLRFRGDRLELNYSTSAAGSLRVELQEPDGTPIPHFALEDCNVIYGDEVDRTVTWKNDADLASLAGRAVRLRFVLVDCDLFSFRFDEGNRKAE</sequence>